<accession>A0A9N7UZC7</accession>
<evidence type="ECO:0000313" key="3">
    <source>
        <dbReference type="Proteomes" id="UP001153269"/>
    </source>
</evidence>
<keyword evidence="3" id="KW-1185">Reference proteome</keyword>
<reference evidence="2" key="1">
    <citation type="submission" date="2020-03" db="EMBL/GenBank/DDBJ databases">
        <authorList>
            <person name="Weist P."/>
        </authorList>
    </citation>
    <scope>NUCLEOTIDE SEQUENCE</scope>
</reference>
<feature type="region of interest" description="Disordered" evidence="1">
    <location>
        <begin position="1"/>
        <end position="39"/>
    </location>
</feature>
<name>A0A9N7UZC7_PLEPL</name>
<evidence type="ECO:0000256" key="1">
    <source>
        <dbReference type="SAM" id="MobiDB-lite"/>
    </source>
</evidence>
<gene>
    <name evidence="2" type="ORF">PLEPLA_LOCUS30153</name>
</gene>
<dbReference type="AlphaFoldDB" id="A0A9N7UZC7"/>
<comment type="caution">
    <text evidence="2">The sequence shown here is derived from an EMBL/GenBank/DDBJ whole genome shotgun (WGS) entry which is preliminary data.</text>
</comment>
<sequence length="129" mass="13955">MWPQHHKSRDPCHAPIDAPAPSIRPPDDKSHQSLRTESLRARMGVAPFQAVQAGLLAPAGSSETLPNLPDLPFPSLYLSCEETSRRYVRKCRASNTASQELFVGIAAKPGSGLAHELTAANAIYKSNII</sequence>
<dbReference type="EMBL" id="CADEAL010002864">
    <property type="protein sequence ID" value="CAB1442482.1"/>
    <property type="molecule type" value="Genomic_DNA"/>
</dbReference>
<organism evidence="2 3">
    <name type="scientific">Pleuronectes platessa</name>
    <name type="common">European plaice</name>
    <dbReference type="NCBI Taxonomy" id="8262"/>
    <lineage>
        <taxon>Eukaryota</taxon>
        <taxon>Metazoa</taxon>
        <taxon>Chordata</taxon>
        <taxon>Craniata</taxon>
        <taxon>Vertebrata</taxon>
        <taxon>Euteleostomi</taxon>
        <taxon>Actinopterygii</taxon>
        <taxon>Neopterygii</taxon>
        <taxon>Teleostei</taxon>
        <taxon>Neoteleostei</taxon>
        <taxon>Acanthomorphata</taxon>
        <taxon>Carangaria</taxon>
        <taxon>Pleuronectiformes</taxon>
        <taxon>Pleuronectoidei</taxon>
        <taxon>Pleuronectidae</taxon>
        <taxon>Pleuronectes</taxon>
    </lineage>
</organism>
<proteinExistence type="predicted"/>
<protein>
    <submittedName>
        <fullName evidence="2">Uncharacterized protein</fullName>
    </submittedName>
</protein>
<evidence type="ECO:0000313" key="2">
    <source>
        <dbReference type="EMBL" id="CAB1442482.1"/>
    </source>
</evidence>
<dbReference type="Proteomes" id="UP001153269">
    <property type="component" value="Unassembled WGS sequence"/>
</dbReference>